<evidence type="ECO:0000313" key="1">
    <source>
        <dbReference type="EMBL" id="SAK81573.1"/>
    </source>
</evidence>
<sequence>MTSTIKITGLLLTTTCLCACHPEQYRWSNNPQFVESANFKTAMANDLDRPKVNVYSYAVEKEDKTQKNPLTELSDRGQSAMIDALAKANATQTKALHKLLGDQDDKGKETGIKLKAYDRFERTLVVMVQKAPRSKPGDRLIRTVLEVEPIGFSFAGYKVPATDIKLQTIAQVTNTTESSVSAKLSPDLTGKIAGSAEAGFSASDTKQGVAQIDQRYNNLSVDIGPNHLRVVRESERGMDLEGNVIITPITVRLPKTALGHAAVLASSNDSFFKGKARRTRAEIDLSPTILDLPDADPLTVKATLTYSTRIPSDESRKYYVEGKQDVEIESDVQKYCKLVVLDAADVIPDLYEIHDDKGRPLLVDLKYAAQAPLVFDDYLAAKSFASWVDTAGEGSIGKIGYTLTMGDSHRSGHFHAVARYTAQAKSTSDPDHPDATVCN</sequence>
<organism evidence="1 2">
    <name type="scientific">Caballeronia calidae</name>
    <dbReference type="NCBI Taxonomy" id="1777139"/>
    <lineage>
        <taxon>Bacteria</taxon>
        <taxon>Pseudomonadati</taxon>
        <taxon>Pseudomonadota</taxon>
        <taxon>Betaproteobacteria</taxon>
        <taxon>Burkholderiales</taxon>
        <taxon>Burkholderiaceae</taxon>
        <taxon>Caballeronia</taxon>
    </lineage>
</organism>
<protein>
    <submittedName>
        <fullName evidence="1">Uncharacterized protein</fullName>
    </submittedName>
</protein>
<gene>
    <name evidence="1" type="ORF">AWB78_03924</name>
</gene>
<dbReference type="EMBL" id="FCOX02000020">
    <property type="protein sequence ID" value="SAK81573.1"/>
    <property type="molecule type" value="Genomic_DNA"/>
</dbReference>
<name>A0A158CGS4_9BURK</name>
<dbReference type="Proteomes" id="UP000071859">
    <property type="component" value="Unassembled WGS sequence"/>
</dbReference>
<dbReference type="AlphaFoldDB" id="A0A158CGS4"/>
<comment type="caution">
    <text evidence="1">The sequence shown here is derived from an EMBL/GenBank/DDBJ whole genome shotgun (WGS) entry which is preliminary data.</text>
</comment>
<dbReference type="OrthoDB" id="7557265at2"/>
<accession>A0A158CGS4</accession>
<proteinExistence type="predicted"/>
<dbReference type="RefSeq" id="WP_157697556.1">
    <property type="nucleotide sequence ID" value="NZ_FCOX02000020.1"/>
</dbReference>
<keyword evidence="2" id="KW-1185">Reference proteome</keyword>
<reference evidence="1" key="1">
    <citation type="submission" date="2016-01" db="EMBL/GenBank/DDBJ databases">
        <authorList>
            <person name="Peeters C."/>
        </authorList>
    </citation>
    <scope>NUCLEOTIDE SEQUENCE</scope>
    <source>
        <strain evidence="1">LMG 29321</strain>
    </source>
</reference>
<evidence type="ECO:0000313" key="2">
    <source>
        <dbReference type="Proteomes" id="UP000071859"/>
    </source>
</evidence>